<keyword evidence="2" id="KW-1048">Host nucleus</keyword>
<sequence length="549" mass="61406">MLTSERSYLRYPKNRRWTEAGRFWAPHPENVLFIHKPTMEETRRVALGLRSQLVRNRERKTKAHLLSLELDRLVQVHDSRVRVINADIDAVKQMIGNMTWSDNIDMPQSRSHEPPLVTSPPQASHRNFTVAIVPGDPHFSVDRDLRGELLPTLYMNQNQWLPSFGPWFISLTDNAMQRRVFPKELKGTVNFQNSTSLKLISHTLTTVASTTADFFADARHLTDTQAALCLVNAYFCQKTSRQLPATPDDLLADLPQKLDLLITQLKQESGPGDFSFTYSNPQERASLAPLNKESRYPTAFFQRHKLHAMMAKAGLFPHNKGTGAPGTAPAMDLVFAITSAMFGSDIPPFSAYQWNLRAGIVALEVFILAYGLLEFGQVARGHPNRRLNLVSLLGPKFQPGALPDPNAPMLKRGQLFSFISEHYILPTLQANPNAPVSFIFPGIILAALEARSTVSHKQPGPFVNLTGSRFNEIFEILNQQLTFRDPLALLQARTALRLATEEGLDVLLSHPSPPTLLQEIIKSQFGGGDDYDRAYFMVLGCLPVVLAVV</sequence>
<organismHost>
    <name type="scientific">Homo sapiens</name>
    <name type="common">Human</name>
    <dbReference type="NCBI Taxonomy" id="9606"/>
</organismHost>
<evidence type="ECO:0000256" key="5">
    <source>
        <dbReference type="ARBA" id="ARBA00023219"/>
    </source>
</evidence>
<evidence type="ECO:0000256" key="4">
    <source>
        <dbReference type="ARBA" id="ARBA00022844"/>
    </source>
</evidence>
<protein>
    <submittedName>
        <fullName evidence="6">ORF19</fullName>
    </submittedName>
</protein>
<name>A0A0N7GEL9_HHV8</name>
<dbReference type="InterPro" id="IPR002493">
    <property type="entry name" value="Herpes_UL25"/>
</dbReference>
<dbReference type="Pfam" id="PF01499">
    <property type="entry name" value="Herpes_UL25"/>
    <property type="match status" value="1"/>
</dbReference>
<dbReference type="GO" id="GO:0019028">
    <property type="term" value="C:viral capsid"/>
    <property type="evidence" value="ECO:0007669"/>
    <property type="project" value="UniProtKB-KW"/>
</dbReference>
<proteinExistence type="inferred from homology"/>
<gene>
    <name evidence="6" type="primary">ORF19</name>
</gene>
<dbReference type="HAMAP" id="MF_04025">
    <property type="entry name" value="HSV_CVC2"/>
    <property type="match status" value="1"/>
</dbReference>
<reference evidence="6" key="1">
    <citation type="journal article" date="2015" name="J. Virol.">
        <title>Whole-Genome Sequencing of Kaposi's Sarcoma-Associated Herpesvirus from Zambian Kaposi's Sarcoma Biopsy Specimens Reveals Unique Viral Diversity.</title>
        <authorList>
            <person name="Olp L.N."/>
            <person name="Jeanniard A."/>
            <person name="Marimo C."/>
            <person name="West J.T."/>
            <person name="Wood C."/>
        </authorList>
    </citation>
    <scope>NUCLEOTIDE SEQUENCE</scope>
    <source>
        <strain evidence="6">ZM004</strain>
    </source>
</reference>
<dbReference type="EMBL" id="KT271453">
    <property type="protein sequence ID" value="ALH44174.1"/>
    <property type="molecule type" value="Genomic_DNA"/>
</dbReference>
<evidence type="ECO:0000256" key="3">
    <source>
        <dbReference type="ARBA" id="ARBA00022612"/>
    </source>
</evidence>
<dbReference type="GO" id="GO:0019072">
    <property type="term" value="P:viral genome packaging"/>
    <property type="evidence" value="ECO:0007669"/>
    <property type="project" value="InterPro"/>
</dbReference>
<keyword evidence="5" id="KW-0231">Viral genome packaging</keyword>
<evidence type="ECO:0000313" key="6">
    <source>
        <dbReference type="EMBL" id="ALH44174.1"/>
    </source>
</evidence>
<evidence type="ECO:0000256" key="1">
    <source>
        <dbReference type="ARBA" id="ARBA00022561"/>
    </source>
</evidence>
<accession>A0A0N7GEL9</accession>
<keyword evidence="3" id="KW-1188">Viral release from host cell</keyword>
<organism evidence="6">
    <name type="scientific">Human herpesvirus 8</name>
    <name type="common">HHV-8</name>
    <name type="synonym">Kaposi's sarcoma-associated herpesvirus</name>
    <dbReference type="NCBI Taxonomy" id="37296"/>
    <lineage>
        <taxon>Viruses</taxon>
        <taxon>Duplodnaviria</taxon>
        <taxon>Heunggongvirae</taxon>
        <taxon>Peploviricota</taxon>
        <taxon>Herviviricetes</taxon>
        <taxon>Herpesvirales</taxon>
        <taxon>Orthoherpesviridae</taxon>
        <taxon>Gammaherpesvirinae</taxon>
        <taxon>Rhadinovirus</taxon>
        <taxon>Rhadinovirus humangamma8</taxon>
    </lineage>
</organism>
<keyword evidence="4" id="KW-0946">Virion</keyword>
<keyword evidence="1" id="KW-0167">Capsid protein</keyword>
<evidence type="ECO:0000256" key="2">
    <source>
        <dbReference type="ARBA" id="ARBA00022562"/>
    </source>
</evidence>